<dbReference type="Proteomes" id="UP000008144">
    <property type="component" value="Chromosome 13"/>
</dbReference>
<reference evidence="1" key="3">
    <citation type="submission" date="2025-08" db="UniProtKB">
        <authorList>
            <consortium name="Ensembl"/>
        </authorList>
    </citation>
    <scope>IDENTIFICATION</scope>
</reference>
<sequence length="34" mass="4016">MLGYLSTWCKSKQRNIYTQRCSVQVSIDISLFVF</sequence>
<proteinExistence type="predicted"/>
<reference evidence="1" key="2">
    <citation type="journal article" date="2008" name="Genome Biol.">
        <title>Improved genome assembly and evidence-based global gene model set for the chordate Ciona intestinalis: new insight into intron and operon populations.</title>
        <authorList>
            <person name="Satou Y."/>
            <person name="Mineta K."/>
            <person name="Ogasawara M."/>
            <person name="Sasakura Y."/>
            <person name="Shoguchi E."/>
            <person name="Ueno K."/>
            <person name="Yamada L."/>
            <person name="Matsumoto J."/>
            <person name="Wasserscheid J."/>
            <person name="Dewar K."/>
            <person name="Wiley G.B."/>
            <person name="Macmil S.L."/>
            <person name="Roe B.A."/>
            <person name="Zeller R.W."/>
            <person name="Hastings K.E."/>
            <person name="Lemaire P."/>
            <person name="Lindquist E."/>
            <person name="Endo T."/>
            <person name="Hotta K."/>
            <person name="Inaba K."/>
        </authorList>
    </citation>
    <scope>NUCLEOTIDE SEQUENCE [LARGE SCALE GENOMIC DNA]</scope>
    <source>
        <strain evidence="1">wild type</strain>
    </source>
</reference>
<accession>H2XJN6</accession>
<reference evidence="2" key="1">
    <citation type="journal article" date="2002" name="Science">
        <title>The draft genome of Ciona intestinalis: insights into chordate and vertebrate origins.</title>
        <authorList>
            <person name="Dehal P."/>
            <person name="Satou Y."/>
            <person name="Campbell R.K."/>
            <person name="Chapman J."/>
            <person name="Degnan B."/>
            <person name="De Tomaso A."/>
            <person name="Davidson B."/>
            <person name="Di Gregorio A."/>
            <person name="Gelpke M."/>
            <person name="Goodstein D.M."/>
            <person name="Harafuji N."/>
            <person name="Hastings K.E."/>
            <person name="Ho I."/>
            <person name="Hotta K."/>
            <person name="Huang W."/>
            <person name="Kawashima T."/>
            <person name="Lemaire P."/>
            <person name="Martinez D."/>
            <person name="Meinertzhagen I.A."/>
            <person name="Necula S."/>
            <person name="Nonaka M."/>
            <person name="Putnam N."/>
            <person name="Rash S."/>
            <person name="Saiga H."/>
            <person name="Satake M."/>
            <person name="Terry A."/>
            <person name="Yamada L."/>
            <person name="Wang H.G."/>
            <person name="Awazu S."/>
            <person name="Azumi K."/>
            <person name="Boore J."/>
            <person name="Branno M."/>
            <person name="Chin-Bow S."/>
            <person name="DeSantis R."/>
            <person name="Doyle S."/>
            <person name="Francino P."/>
            <person name="Keys D.N."/>
            <person name="Haga S."/>
            <person name="Hayashi H."/>
            <person name="Hino K."/>
            <person name="Imai K.S."/>
            <person name="Inaba K."/>
            <person name="Kano S."/>
            <person name="Kobayashi K."/>
            <person name="Kobayashi M."/>
            <person name="Lee B.I."/>
            <person name="Makabe K.W."/>
            <person name="Manohar C."/>
            <person name="Matassi G."/>
            <person name="Medina M."/>
            <person name="Mochizuki Y."/>
            <person name="Mount S."/>
            <person name="Morishita T."/>
            <person name="Miura S."/>
            <person name="Nakayama A."/>
            <person name="Nishizaka S."/>
            <person name="Nomoto H."/>
            <person name="Ohta F."/>
            <person name="Oishi K."/>
            <person name="Rigoutsos I."/>
            <person name="Sano M."/>
            <person name="Sasaki A."/>
            <person name="Sasakura Y."/>
            <person name="Shoguchi E."/>
            <person name="Shin-i T."/>
            <person name="Spagnuolo A."/>
            <person name="Stainier D."/>
            <person name="Suzuki M.M."/>
            <person name="Tassy O."/>
            <person name="Takatori N."/>
            <person name="Tokuoka M."/>
            <person name="Yagi K."/>
            <person name="Yoshizaki F."/>
            <person name="Wada S."/>
            <person name="Zhang C."/>
            <person name="Hyatt P.D."/>
            <person name="Larimer F."/>
            <person name="Detter C."/>
            <person name="Doggett N."/>
            <person name="Glavina T."/>
            <person name="Hawkins T."/>
            <person name="Richardson P."/>
            <person name="Lucas S."/>
            <person name="Kohara Y."/>
            <person name="Levine M."/>
            <person name="Satoh N."/>
            <person name="Rokhsar D.S."/>
        </authorList>
    </citation>
    <scope>NUCLEOTIDE SEQUENCE [LARGE SCALE GENOMIC DNA]</scope>
</reference>
<dbReference type="EMBL" id="EAAA01001133">
    <property type="status" value="NOT_ANNOTATED_CDS"/>
    <property type="molecule type" value="Genomic_DNA"/>
</dbReference>
<dbReference type="HOGENOM" id="CLU_3376908_0_0_1"/>
<keyword evidence="2" id="KW-1185">Reference proteome</keyword>
<reference evidence="1" key="4">
    <citation type="submission" date="2025-09" db="UniProtKB">
        <authorList>
            <consortium name="Ensembl"/>
        </authorList>
    </citation>
    <scope>IDENTIFICATION</scope>
</reference>
<protein>
    <submittedName>
        <fullName evidence="1">Uncharacterized protein</fullName>
    </submittedName>
</protein>
<organism evidence="1 2">
    <name type="scientific">Ciona intestinalis</name>
    <name type="common">Transparent sea squirt</name>
    <name type="synonym">Ascidia intestinalis</name>
    <dbReference type="NCBI Taxonomy" id="7719"/>
    <lineage>
        <taxon>Eukaryota</taxon>
        <taxon>Metazoa</taxon>
        <taxon>Chordata</taxon>
        <taxon>Tunicata</taxon>
        <taxon>Ascidiacea</taxon>
        <taxon>Phlebobranchia</taxon>
        <taxon>Cionidae</taxon>
        <taxon>Ciona</taxon>
    </lineage>
</organism>
<evidence type="ECO:0000313" key="1">
    <source>
        <dbReference type="Ensembl" id="ENSCINP00000029868.1"/>
    </source>
</evidence>
<dbReference type="InParanoid" id="H2XJN6"/>
<dbReference type="Ensembl" id="ENSCINT00000037110.1">
    <property type="protein sequence ID" value="ENSCINP00000029868.1"/>
    <property type="gene ID" value="ENSCING00000020706.1"/>
</dbReference>
<evidence type="ECO:0000313" key="2">
    <source>
        <dbReference type="Proteomes" id="UP000008144"/>
    </source>
</evidence>
<dbReference type="AlphaFoldDB" id="H2XJN6"/>
<name>H2XJN6_CIOIN</name>